<comment type="caution">
    <text evidence="1">The sequence shown here is derived from an EMBL/GenBank/DDBJ whole genome shotgun (WGS) entry which is preliminary data.</text>
</comment>
<organism evidence="1 2">
    <name type="scientific">Candidatus Amunia macphersoniae</name>
    <dbReference type="NCBI Taxonomy" id="3127014"/>
    <lineage>
        <taxon>Bacteria</taxon>
        <taxon>Bacillati</taxon>
        <taxon>Candidatus Dormiibacterota</taxon>
        <taxon>Candidatus Dormibacteria</taxon>
        <taxon>Candidatus Aeolococcales</taxon>
        <taxon>Candidatus Aeolococcaceae</taxon>
        <taxon>Candidatus Amunia</taxon>
    </lineage>
</organism>
<protein>
    <submittedName>
        <fullName evidence="1">Zinc-dependent metalloprotease</fullName>
    </submittedName>
</protein>
<dbReference type="AlphaFoldDB" id="A0A934KMH8"/>
<proteinExistence type="predicted"/>
<reference evidence="1 2" key="1">
    <citation type="submission" date="2020-10" db="EMBL/GenBank/DDBJ databases">
        <title>Ca. Dormibacterota MAGs.</title>
        <authorList>
            <person name="Montgomery K."/>
        </authorList>
    </citation>
    <scope>NUCLEOTIDE SEQUENCE [LARGE SCALE GENOMIC DNA]</scope>
    <source>
        <strain evidence="1">Mitchell_Peninsula_5</strain>
    </source>
</reference>
<evidence type="ECO:0000313" key="2">
    <source>
        <dbReference type="Proteomes" id="UP000614410"/>
    </source>
</evidence>
<keyword evidence="1" id="KW-0482">Metalloprotease</keyword>
<dbReference type="InterPro" id="IPR022454">
    <property type="entry name" value="CHP03883_F420-assoc"/>
</dbReference>
<dbReference type="EMBL" id="JAEKNN010000017">
    <property type="protein sequence ID" value="MBJ7608520.1"/>
    <property type="molecule type" value="Genomic_DNA"/>
</dbReference>
<accession>A0A934KMH8</accession>
<dbReference type="GO" id="GO:0008237">
    <property type="term" value="F:metallopeptidase activity"/>
    <property type="evidence" value="ECO:0007669"/>
    <property type="project" value="UniProtKB-KW"/>
</dbReference>
<dbReference type="PANTHER" id="PTHR39420:SF1">
    <property type="entry name" value="HYDROLASE"/>
    <property type="match status" value="1"/>
</dbReference>
<name>A0A934KMH8_9BACT</name>
<keyword evidence="1" id="KW-0645">Protease</keyword>
<gene>
    <name evidence="1" type="ORF">JF887_03685</name>
</gene>
<dbReference type="Pfam" id="PF10103">
    <property type="entry name" value="Zincin_2"/>
    <property type="match status" value="1"/>
</dbReference>
<dbReference type="InterPro" id="IPR018766">
    <property type="entry name" value="Zinicin_2"/>
</dbReference>
<evidence type="ECO:0000313" key="1">
    <source>
        <dbReference type="EMBL" id="MBJ7608520.1"/>
    </source>
</evidence>
<dbReference type="InterPro" id="IPR042271">
    <property type="entry name" value="Zinicin_2_N"/>
</dbReference>
<dbReference type="NCBIfam" id="TIGR03883">
    <property type="entry name" value="DUF2342_F420"/>
    <property type="match status" value="1"/>
</dbReference>
<dbReference type="Proteomes" id="UP000614410">
    <property type="component" value="Unassembled WGS sequence"/>
</dbReference>
<dbReference type="Gene3D" id="1.20.150.30">
    <property type="entry name" value="Zincin-like metallopeptidase, N-terminal domain"/>
    <property type="match status" value="1"/>
</dbReference>
<keyword evidence="1" id="KW-0378">Hydrolase</keyword>
<sequence length="376" mass="41735">MPRLPTPTLRRTLAAGAFGAGAVVSARAFLRPHTKQEPRLLDWEAVRHTAQQRAGASESADPATAAGVAARCDAIAAELAPLMVEVVEQPLEHFPRFEVIDRRQFVDVNIQIARRLLVPVEELRATLGDSRATAMSRGVMNRYIGLLFGIMSQRVLGQYDPVMSLGPPRQGETPALYLVEPNLESFAQVAGAPLEPLRRWLILHELTHAWQFGEHPWLREHLVAMMDGMIRRSLAKATGGDEGKRPSARQLLERLPDAIRTQLRGVAEVQAVMSVLEGYSNFVMHRVGRKHLDNFDELEGAFEARRSQRTAIEKLVLAITGINMKMRQYVVGERFCEAVAAAGGVSLLNRVWEGPEMMPSPAELRAPATWVARARQ</sequence>
<dbReference type="NCBIfam" id="TIGR03624">
    <property type="entry name" value="putative hydrolase"/>
    <property type="match status" value="1"/>
</dbReference>
<dbReference type="SUPFAM" id="SSF55486">
    <property type="entry name" value="Metalloproteases ('zincins'), catalytic domain"/>
    <property type="match status" value="1"/>
</dbReference>
<dbReference type="PANTHER" id="PTHR39420">
    <property type="match status" value="1"/>
</dbReference>